<comment type="similarity">
    <text evidence="1">Belongs to the UPF0637 family.</text>
</comment>
<dbReference type="HAMAP" id="MF_01851">
    <property type="entry name" value="UPF0637"/>
    <property type="match status" value="1"/>
</dbReference>
<sequence>MKFNGFTEEDFDVFSIDGLDNRMDALITLIRPKLEELGQYFAPTLSSLTGDEMFPHVAKHARRTINPPNDTWVAFANNNRGYKMLPHFQIGLWQTHLFVWFAVIYEAPMKSSLGKVLSNHVSDIQEVIPNDFVWSIDHTQPKVIQQSDLNIEDFKKMFERLETVKKAEILCGITINRDDVVKMSSDDLVNTFDQTFRRLIPLYQFAQQSSKIE</sequence>
<evidence type="ECO:0000313" key="3">
    <source>
        <dbReference type="Proteomes" id="UP001431131"/>
    </source>
</evidence>
<gene>
    <name evidence="2" type="ORF">MJG50_01240</name>
</gene>
<dbReference type="Gene3D" id="3.30.930.20">
    <property type="entry name" value="Protein of unknown function DUF1054"/>
    <property type="match status" value="1"/>
</dbReference>
<dbReference type="SUPFAM" id="SSF142913">
    <property type="entry name" value="YktB/PF0168-like"/>
    <property type="match status" value="1"/>
</dbReference>
<evidence type="ECO:0000256" key="1">
    <source>
        <dbReference type="HAMAP-Rule" id="MF_01851"/>
    </source>
</evidence>
<keyword evidence="3" id="KW-1185">Reference proteome</keyword>
<dbReference type="AlphaFoldDB" id="A0AAW5E3K9"/>
<dbReference type="Proteomes" id="UP001431131">
    <property type="component" value="Unassembled WGS sequence"/>
</dbReference>
<dbReference type="Pfam" id="PF06335">
    <property type="entry name" value="DUF1054"/>
    <property type="match status" value="1"/>
</dbReference>
<evidence type="ECO:0000313" key="2">
    <source>
        <dbReference type="EMBL" id="MCH1623936.1"/>
    </source>
</evidence>
<dbReference type="InterPro" id="IPR009403">
    <property type="entry name" value="UPF0637"/>
</dbReference>
<comment type="caution">
    <text evidence="2">The sequence shown here is derived from an EMBL/GenBank/DDBJ whole genome shotgun (WGS) entry which is preliminary data.</text>
</comment>
<organism evidence="2 3">
    <name type="scientific">Fredinandcohnia quinoae</name>
    <dbReference type="NCBI Taxonomy" id="2918902"/>
    <lineage>
        <taxon>Bacteria</taxon>
        <taxon>Bacillati</taxon>
        <taxon>Bacillota</taxon>
        <taxon>Bacilli</taxon>
        <taxon>Bacillales</taxon>
        <taxon>Bacillaceae</taxon>
        <taxon>Fredinandcohnia</taxon>
    </lineage>
</organism>
<name>A0AAW5E3K9_9BACI</name>
<accession>A0AAW5E3K9</accession>
<dbReference type="EMBL" id="JAKTTI010000001">
    <property type="protein sequence ID" value="MCH1623936.1"/>
    <property type="molecule type" value="Genomic_DNA"/>
</dbReference>
<reference evidence="2" key="1">
    <citation type="submission" date="2022-02" db="EMBL/GenBank/DDBJ databases">
        <title>Fredinandcohnia quinoae sp. nov. isolated from Chenopodium quinoa seeds.</title>
        <authorList>
            <person name="Saati-Santamaria Z."/>
            <person name="Flores-Felix J.D."/>
            <person name="Igual J.M."/>
            <person name="Velazquez E."/>
            <person name="Garcia-Fraile P."/>
            <person name="Martinez-Molina E."/>
        </authorList>
    </citation>
    <scope>NUCLEOTIDE SEQUENCE</scope>
    <source>
        <strain evidence="2">SECRCQ15</strain>
    </source>
</reference>
<protein>
    <recommendedName>
        <fullName evidence="1">UPF0637 protein MJG50_01240</fullName>
    </recommendedName>
</protein>
<proteinExistence type="inferred from homology"/>
<dbReference type="RefSeq" id="WP_240252061.1">
    <property type="nucleotide sequence ID" value="NZ_JAKTTI010000001.1"/>
</dbReference>
<dbReference type="InterPro" id="IPR053707">
    <property type="entry name" value="UPF0637_domain_sf"/>
</dbReference>
<dbReference type="PIRSF" id="PIRSF021332">
    <property type="entry name" value="DUF1054"/>
    <property type="match status" value="1"/>
</dbReference>